<comment type="caution">
    <text evidence="1">The sequence shown here is derived from an EMBL/GenBank/DDBJ whole genome shotgun (WGS) entry which is preliminary data.</text>
</comment>
<dbReference type="Pfam" id="PF14584">
    <property type="entry name" value="DUF4446"/>
    <property type="match status" value="1"/>
</dbReference>
<evidence type="ECO:0000313" key="1">
    <source>
        <dbReference type="EMBL" id="OGK64779.1"/>
    </source>
</evidence>
<protein>
    <recommendedName>
        <fullName evidence="3">DUF4446 domain-containing protein</fullName>
    </recommendedName>
</protein>
<proteinExistence type="predicted"/>
<evidence type="ECO:0000313" key="2">
    <source>
        <dbReference type="Proteomes" id="UP000178450"/>
    </source>
</evidence>
<dbReference type="Proteomes" id="UP000178450">
    <property type="component" value="Unassembled WGS sequence"/>
</dbReference>
<gene>
    <name evidence="1" type="ORF">A2209_00645</name>
</gene>
<accession>A0A1F7KA74</accession>
<sequence>MEIIILIWLALLSLLMIYSANIVIKLFSIKNRGLRQSIYDSLEASKKNSQEISALKSSLGEHESQSQNHFHKTALVRFNPFERMGGEQSHSLALLNDKNNGVVLTFLYTKEGVRTYVKEVLSGKGKEVELSKEEKEAIDLANQTKVKN</sequence>
<dbReference type="InterPro" id="IPR027981">
    <property type="entry name" value="DUF4446"/>
</dbReference>
<organism evidence="1 2">
    <name type="scientific">Candidatus Roizmanbacteria bacterium RIFOXYA1_FULL_41_12</name>
    <dbReference type="NCBI Taxonomy" id="1802082"/>
    <lineage>
        <taxon>Bacteria</taxon>
        <taxon>Candidatus Roizmaniibacteriota</taxon>
    </lineage>
</organism>
<name>A0A1F7KA74_9BACT</name>
<evidence type="ECO:0008006" key="3">
    <source>
        <dbReference type="Google" id="ProtNLM"/>
    </source>
</evidence>
<dbReference type="AlphaFoldDB" id="A0A1F7KA74"/>
<reference evidence="1 2" key="1">
    <citation type="journal article" date="2016" name="Nat. Commun.">
        <title>Thousands of microbial genomes shed light on interconnected biogeochemical processes in an aquifer system.</title>
        <authorList>
            <person name="Anantharaman K."/>
            <person name="Brown C.T."/>
            <person name="Hug L.A."/>
            <person name="Sharon I."/>
            <person name="Castelle C.J."/>
            <person name="Probst A.J."/>
            <person name="Thomas B.C."/>
            <person name="Singh A."/>
            <person name="Wilkins M.J."/>
            <person name="Karaoz U."/>
            <person name="Brodie E.L."/>
            <person name="Williams K.H."/>
            <person name="Hubbard S.S."/>
            <person name="Banfield J.F."/>
        </authorList>
    </citation>
    <scope>NUCLEOTIDE SEQUENCE [LARGE SCALE GENOMIC DNA]</scope>
</reference>
<dbReference type="EMBL" id="MGBG01000014">
    <property type="protein sequence ID" value="OGK64779.1"/>
    <property type="molecule type" value="Genomic_DNA"/>
</dbReference>